<evidence type="ECO:0000256" key="6">
    <source>
        <dbReference type="ARBA" id="ARBA00022989"/>
    </source>
</evidence>
<feature type="transmembrane region" description="Helical" evidence="9">
    <location>
        <begin position="340"/>
        <end position="358"/>
    </location>
</feature>
<feature type="transmembrane region" description="Helical" evidence="9">
    <location>
        <begin position="364"/>
        <end position="386"/>
    </location>
</feature>
<keyword evidence="3" id="KW-0050">Antiport</keyword>
<keyword evidence="4" id="KW-1003">Cell membrane</keyword>
<organism evidence="11 12">
    <name type="scientific">Pyramidobacter piscolens W5455</name>
    <dbReference type="NCBI Taxonomy" id="352165"/>
    <lineage>
        <taxon>Bacteria</taxon>
        <taxon>Thermotogati</taxon>
        <taxon>Synergistota</taxon>
        <taxon>Synergistia</taxon>
        <taxon>Synergistales</taxon>
        <taxon>Dethiosulfovibrionaceae</taxon>
        <taxon>Pyramidobacter</taxon>
    </lineage>
</organism>
<feature type="domain" description="Na+/H+ antiporter NhaC-like C-terminal" evidence="10">
    <location>
        <begin position="266"/>
        <end position="556"/>
    </location>
</feature>
<protein>
    <submittedName>
        <fullName evidence="11">Na+/H+ antiporter NhaC</fullName>
    </submittedName>
</protein>
<reference evidence="11 12" key="1">
    <citation type="submission" date="2009-12" db="EMBL/GenBank/DDBJ databases">
        <authorList>
            <person name="Shrivastava S."/>
            <person name="Madupu R."/>
            <person name="Durkin A.S."/>
            <person name="Torralba M."/>
            <person name="Methe B."/>
            <person name="Sutton G.G."/>
            <person name="Strausberg R.L."/>
            <person name="Nelson K.E."/>
        </authorList>
    </citation>
    <scope>NUCLEOTIDE SEQUENCE [LARGE SCALE GENOMIC DNA]</scope>
    <source>
        <strain evidence="11 12">W5455</strain>
    </source>
</reference>
<evidence type="ECO:0000256" key="7">
    <source>
        <dbReference type="ARBA" id="ARBA00023136"/>
    </source>
</evidence>
<comment type="caution">
    <text evidence="11">The sequence shown here is derived from an EMBL/GenBank/DDBJ whole genome shotgun (WGS) entry which is preliminary data.</text>
</comment>
<dbReference type="EMBL" id="ADFP01000061">
    <property type="protein sequence ID" value="EFB90849.1"/>
    <property type="molecule type" value="Genomic_DNA"/>
</dbReference>
<evidence type="ECO:0000256" key="1">
    <source>
        <dbReference type="ARBA" id="ARBA00004651"/>
    </source>
</evidence>
<keyword evidence="7 9" id="KW-0472">Membrane</keyword>
<keyword evidence="5 9" id="KW-0812">Transmembrane</keyword>
<feature type="transmembrane region" description="Helical" evidence="9">
    <location>
        <begin position="406"/>
        <end position="429"/>
    </location>
</feature>
<dbReference type="NCBIfam" id="TIGR00931">
    <property type="entry name" value="antiport_nhaC"/>
    <property type="match status" value="1"/>
</dbReference>
<dbReference type="Proteomes" id="UP000006462">
    <property type="component" value="Unassembled WGS sequence"/>
</dbReference>
<evidence type="ECO:0000313" key="12">
    <source>
        <dbReference type="Proteomes" id="UP000006462"/>
    </source>
</evidence>
<feature type="transmembrane region" description="Helical" evidence="9">
    <location>
        <begin position="463"/>
        <end position="486"/>
    </location>
</feature>
<keyword evidence="6 9" id="KW-1133">Transmembrane helix</keyword>
<dbReference type="Pfam" id="PF03553">
    <property type="entry name" value="Na_H_antiporter"/>
    <property type="match status" value="1"/>
</dbReference>
<proteinExistence type="inferred from homology"/>
<sequence>MSAHAASVIFFAWKFPLFSLEIAGDANERNFRAGECLLLTSEVSLTILIARIQICIQSFVARKAARCFFAAGGSVPARGVKGPDEGHGFVFDTGGLRGMAEKTAKPHKEVKLGGAIAIMVMILAIMIVGKLFMNFDTGMLCLIVALATTVVYVFGYGFTWDYMFKEGVIPMVARASGAILILLIVGPMIAIWMAGGTVPYLIKVGLSILRPSTFLISASVICAISSVLTGTSWGSAATFGVALMGIGHGLGINPAATAGAVIAGSYFGDKISPISDTTVLAAATAECDIMDHIKSMMWTTLPAFCIGLAVYAYVGSSSADTMDMTRINEIVGAIEKSYKLTPLVLIPAGVMLVLSYMGKPTIPVLWASMVSAIPFAMMQGHSLPAIVKIMASGPKAATGVKVVDSLLSRGGLSFMSGSVVVVFFAYIFAGQLECTGTIKVITNAMRERFIKSSVGRLVFSTSLTGIITALGTGNSYLSIIMPGIMYRDPFDEFGIRRNVLSRTLEDSGTVVVPLIPWSAAGVYMASVLDVPVLEYLPWTVMCYAGAVLAWIYAFCNIAIFRNKTAESK</sequence>
<feature type="transmembrane region" description="Helical" evidence="9">
    <location>
        <begin position="112"/>
        <end position="132"/>
    </location>
</feature>
<dbReference type="InterPro" id="IPR052180">
    <property type="entry name" value="NhaC_Na-H+_Antiporter"/>
</dbReference>
<evidence type="ECO:0000256" key="8">
    <source>
        <dbReference type="ARBA" id="ARBA00038435"/>
    </source>
</evidence>
<dbReference type="PANTHER" id="PTHR33451">
    <property type="entry name" value="MALATE-2H(+)/NA(+)-LACTATE ANTIPORTER"/>
    <property type="match status" value="1"/>
</dbReference>
<dbReference type="PANTHER" id="PTHR33451:SF3">
    <property type="entry name" value="MALATE-2H(+)_NA(+)-LACTATE ANTIPORTER"/>
    <property type="match status" value="1"/>
</dbReference>
<dbReference type="InterPro" id="IPR004770">
    <property type="entry name" value="Na/H_antiport_NhaC"/>
</dbReference>
<feature type="transmembrane region" description="Helical" evidence="9">
    <location>
        <begin position="300"/>
        <end position="319"/>
    </location>
</feature>
<dbReference type="InterPro" id="IPR018461">
    <property type="entry name" value="Na/H_Antiport_NhaC-like_C"/>
</dbReference>
<accession>A0ABM9ZV98</accession>
<feature type="transmembrane region" description="Helical" evidence="9">
    <location>
        <begin position="538"/>
        <end position="560"/>
    </location>
</feature>
<comment type="similarity">
    <text evidence="8">Belongs to the NhaC Na(+)/H(+) (TC 2.A.35) antiporter family.</text>
</comment>
<evidence type="ECO:0000256" key="4">
    <source>
        <dbReference type="ARBA" id="ARBA00022475"/>
    </source>
</evidence>
<feature type="transmembrane region" description="Helical" evidence="9">
    <location>
        <begin position="139"/>
        <end position="158"/>
    </location>
</feature>
<evidence type="ECO:0000313" key="11">
    <source>
        <dbReference type="EMBL" id="EFB90849.1"/>
    </source>
</evidence>
<evidence type="ECO:0000256" key="3">
    <source>
        <dbReference type="ARBA" id="ARBA00022449"/>
    </source>
</evidence>
<comment type="subcellular location">
    <subcellularLocation>
        <location evidence="1">Cell membrane</location>
        <topology evidence="1">Multi-pass membrane protein</topology>
    </subcellularLocation>
</comment>
<evidence type="ECO:0000256" key="2">
    <source>
        <dbReference type="ARBA" id="ARBA00022448"/>
    </source>
</evidence>
<evidence type="ECO:0000256" key="5">
    <source>
        <dbReference type="ARBA" id="ARBA00022692"/>
    </source>
</evidence>
<feature type="transmembrane region" description="Helical" evidence="9">
    <location>
        <begin position="178"/>
        <end position="202"/>
    </location>
</feature>
<keyword evidence="2" id="KW-0813">Transport</keyword>
<name>A0ABM9ZV98_9BACT</name>
<feature type="transmembrane region" description="Helical" evidence="9">
    <location>
        <begin position="507"/>
        <end position="526"/>
    </location>
</feature>
<keyword evidence="12" id="KW-1185">Reference proteome</keyword>
<gene>
    <name evidence="11" type="primary">nhaC</name>
    <name evidence="11" type="ORF">HMPREF7215_1166</name>
</gene>
<evidence type="ECO:0000259" key="10">
    <source>
        <dbReference type="Pfam" id="PF03553"/>
    </source>
</evidence>
<feature type="transmembrane region" description="Helical" evidence="9">
    <location>
        <begin position="214"/>
        <end position="234"/>
    </location>
</feature>
<evidence type="ECO:0000256" key="9">
    <source>
        <dbReference type="SAM" id="Phobius"/>
    </source>
</evidence>